<gene>
    <name evidence="1" type="ORF">L6E24_10635</name>
</gene>
<dbReference type="GeneID" id="74308162"/>
<proteinExistence type="predicted"/>
<dbReference type="Proteomes" id="UP001060368">
    <property type="component" value="Chromosome"/>
</dbReference>
<dbReference type="AlphaFoldDB" id="A0A9E7TI35"/>
<organism evidence="1 2">
    <name type="scientific">Methanoplanus endosymbiosus</name>
    <dbReference type="NCBI Taxonomy" id="33865"/>
    <lineage>
        <taxon>Archaea</taxon>
        <taxon>Methanobacteriati</taxon>
        <taxon>Methanobacteriota</taxon>
        <taxon>Stenosarchaea group</taxon>
        <taxon>Methanomicrobia</taxon>
        <taxon>Methanomicrobiales</taxon>
        <taxon>Methanomicrobiaceae</taxon>
        <taxon>Methanoplanus</taxon>
    </lineage>
</organism>
<dbReference type="InterPro" id="IPR011330">
    <property type="entry name" value="Glyco_hydro/deAcase_b/a-brl"/>
</dbReference>
<protein>
    <recommendedName>
        <fullName evidence="3">Polysaccharide deacetylase</fullName>
    </recommendedName>
</protein>
<evidence type="ECO:0008006" key="3">
    <source>
        <dbReference type="Google" id="ProtNLM"/>
    </source>
</evidence>
<evidence type="ECO:0000313" key="2">
    <source>
        <dbReference type="Proteomes" id="UP001060368"/>
    </source>
</evidence>
<dbReference type="SUPFAM" id="SSF88713">
    <property type="entry name" value="Glycoside hydrolase/deacetylase"/>
    <property type="match status" value="1"/>
</dbReference>
<dbReference type="KEGG" id="mend:L6E24_10635"/>
<sequence>MAHDFTLKKYSELCLALKKNYSIITLFEYVTNYQNSQNRNLLSDEKICILRHDVDRNVKSALKMADIEHKLGIRSSYYFRYPYTFKKDQIIKIKNLGHEVGYHYETLSKTRGDYNKAITLFEEELNAFREICDIKTICMHGSPLSPYDNRNLWDKYDYKNYGVIGDAYLSISNVRYFSDTGRNWNGRNSLRDNLSGTYQEFRNKDSLKSTDNLISYLQNNFDSDVYLTVHPERWAYNIRSLFISKVTDSVFNSGKKCIKVARKS</sequence>
<accession>A0A9E7TI35</accession>
<dbReference type="RefSeq" id="WP_257741963.1">
    <property type="nucleotide sequence ID" value="NZ_CP096115.1"/>
</dbReference>
<dbReference type="GO" id="GO:0005975">
    <property type="term" value="P:carbohydrate metabolic process"/>
    <property type="evidence" value="ECO:0007669"/>
    <property type="project" value="InterPro"/>
</dbReference>
<reference evidence="1" key="1">
    <citation type="submission" date="2022-04" db="EMBL/GenBank/DDBJ databases">
        <title>Complete genome of Methanoplanus endosymbiosus DSM 3599.</title>
        <authorList>
            <person name="Chen S.-C."/>
            <person name="You Y.-T."/>
            <person name="Zhou Y.-Z."/>
            <person name="Lai M.-C."/>
        </authorList>
    </citation>
    <scope>NUCLEOTIDE SEQUENCE</scope>
    <source>
        <strain evidence="1">DSM 3599</strain>
    </source>
</reference>
<dbReference type="EMBL" id="CP096115">
    <property type="protein sequence ID" value="UUX91813.1"/>
    <property type="molecule type" value="Genomic_DNA"/>
</dbReference>
<keyword evidence="2" id="KW-1185">Reference proteome</keyword>
<name>A0A9E7TI35_9EURY</name>
<evidence type="ECO:0000313" key="1">
    <source>
        <dbReference type="EMBL" id="UUX91813.1"/>
    </source>
</evidence>